<reference evidence="3" key="1">
    <citation type="submission" date="2015-03" db="EMBL/GenBank/DDBJ databases">
        <title>MIGS Cultured Bacterial/Archaeal sample from Brevibacillus laterosporus.</title>
        <authorList>
            <person name="Zeng D."/>
            <person name="Zhu L."/>
            <person name="Dong G."/>
            <person name="Ye W."/>
            <person name="Ren D."/>
            <person name="Wu L."/>
            <person name="Xu J."/>
            <person name="Li G."/>
            <person name="Guo L."/>
        </authorList>
    </citation>
    <scope>NUCLEOTIDE SEQUENCE</scope>
    <source>
        <strain evidence="3">B9</strain>
    </source>
</reference>
<dbReference type="AlphaFoldDB" id="A0A0F7BZV0"/>
<organism evidence="3">
    <name type="scientific">Brevibacillus laterosporus</name>
    <name type="common">Bacillus laterosporus</name>
    <dbReference type="NCBI Taxonomy" id="1465"/>
    <lineage>
        <taxon>Bacteria</taxon>
        <taxon>Bacillati</taxon>
        <taxon>Bacillota</taxon>
        <taxon>Bacilli</taxon>
        <taxon>Bacillales</taxon>
        <taxon>Paenibacillaceae</taxon>
        <taxon>Brevibacillus</taxon>
    </lineage>
</organism>
<feature type="compositionally biased region" description="Basic and acidic residues" evidence="1">
    <location>
        <begin position="523"/>
        <end position="549"/>
    </location>
</feature>
<dbReference type="Gene3D" id="2.30.30.40">
    <property type="entry name" value="SH3 Domains"/>
    <property type="match status" value="1"/>
</dbReference>
<dbReference type="EMBL" id="CP011074">
    <property type="protein sequence ID" value="AKF93769.1"/>
    <property type="molecule type" value="Genomic_DNA"/>
</dbReference>
<feature type="domain" description="SH3b" evidence="2">
    <location>
        <begin position="549"/>
        <end position="608"/>
    </location>
</feature>
<proteinExistence type="predicted"/>
<evidence type="ECO:0000259" key="2">
    <source>
        <dbReference type="PROSITE" id="PS51781"/>
    </source>
</evidence>
<gene>
    <name evidence="3" type="ORF">EX87_09095</name>
</gene>
<sequence length="608" mass="69400">MKKFISKLLPAYQRSLWIRNILLILFLLALIAMGVKIRYSLKKINLYEEAKKHYQERNLLAAEESFAKAQAITTISYGDEAWNKPLSTLRSIRQQLESISWQIHAAAGNNQVGDMLELYTTYHTFKQHARQEEQLFVDFFTQVSEEHAIEATLKNYFLAIKKTYTTSMQENLTQQNYRDERFVHSLVAIPDEFFGGEKQKKQELISLFRSYDQKKYRDVTNRSTFDQVIQSASRSLRAYKQVDIQGDWLLALLEKYASSQIKRSIRNKDLDTFIMQAKAYRQISDVLPTDSESISLLDQHLASQLKQAERYTKANQFEKARDLYQKLSDLQDTSQLVTELEDRWIKHDPIRLLKEKYPDKSFGFVLTGEKRWGSVVYTAGISEEDQHLHLAAKMPDDHSVLYLEESFHTDTKLKNLSISDTLISKETPILIVEATGKNRLSTYYGFVPDLSKKDWVKLFEAEADGFTVEGTGSVILENAEGKGEKEIAAFKLEDNGLVYEEKIRDYLSQPPETESDVDSDTVTDEKAESGAEETSPHDNDPASPSKKDGMGNSSSEDSIKVYAGPGEEYGVIGQIKKGSPIEGIADQNGWYQISFNGNSGWVRPDPLP</sequence>
<dbReference type="RefSeq" id="WP_031412691.1">
    <property type="nucleotide sequence ID" value="NZ_CP011074.1"/>
</dbReference>
<name>A0A0F7BZV0_BRELA</name>
<dbReference type="PROSITE" id="PS51781">
    <property type="entry name" value="SH3B"/>
    <property type="match status" value="1"/>
</dbReference>
<evidence type="ECO:0000313" key="3">
    <source>
        <dbReference type="EMBL" id="AKF93769.1"/>
    </source>
</evidence>
<protein>
    <recommendedName>
        <fullName evidence="2">SH3b domain-containing protein</fullName>
    </recommendedName>
</protein>
<accession>A0A0F7BZV0</accession>
<dbReference type="InterPro" id="IPR003646">
    <property type="entry name" value="SH3-like_bac-type"/>
</dbReference>
<dbReference type="Pfam" id="PF08239">
    <property type="entry name" value="SH3_3"/>
    <property type="match status" value="1"/>
</dbReference>
<evidence type="ECO:0000256" key="1">
    <source>
        <dbReference type="SAM" id="MobiDB-lite"/>
    </source>
</evidence>
<feature type="compositionally biased region" description="Acidic residues" evidence="1">
    <location>
        <begin position="513"/>
        <end position="522"/>
    </location>
</feature>
<feature type="region of interest" description="Disordered" evidence="1">
    <location>
        <begin position="505"/>
        <end position="562"/>
    </location>
</feature>